<dbReference type="KEGG" id="trs:Terro_3948"/>
<evidence type="ECO:0000313" key="2">
    <source>
        <dbReference type="Proteomes" id="UP000006056"/>
    </source>
</evidence>
<organism evidence="1 2">
    <name type="scientific">Terriglobus roseus (strain DSM 18391 / NRRL B-41598 / KBS 63)</name>
    <dbReference type="NCBI Taxonomy" id="926566"/>
    <lineage>
        <taxon>Bacteria</taxon>
        <taxon>Pseudomonadati</taxon>
        <taxon>Acidobacteriota</taxon>
        <taxon>Terriglobia</taxon>
        <taxon>Terriglobales</taxon>
        <taxon>Acidobacteriaceae</taxon>
        <taxon>Terriglobus</taxon>
    </lineage>
</organism>
<dbReference type="PATRIC" id="fig|926566.3.peg.3888"/>
<evidence type="ECO:0008006" key="3">
    <source>
        <dbReference type="Google" id="ProtNLM"/>
    </source>
</evidence>
<dbReference type="EMBL" id="CP003379">
    <property type="protein sequence ID" value="AFL90156.1"/>
    <property type="molecule type" value="Genomic_DNA"/>
</dbReference>
<evidence type="ECO:0000313" key="1">
    <source>
        <dbReference type="EMBL" id="AFL90156.1"/>
    </source>
</evidence>
<dbReference type="eggNOG" id="ENOG502Z7SC">
    <property type="taxonomic scope" value="Bacteria"/>
</dbReference>
<protein>
    <recommendedName>
        <fullName evidence="3">Ava_C0101 and related proteins</fullName>
    </recommendedName>
</protein>
<reference evidence="1 2" key="1">
    <citation type="submission" date="2012-06" db="EMBL/GenBank/DDBJ databases">
        <title>Complete genome of Terriglobus roseus DSM 18391.</title>
        <authorList>
            <consortium name="US DOE Joint Genome Institute (JGI-PGF)"/>
            <person name="Lucas S."/>
            <person name="Copeland A."/>
            <person name="Lapidus A."/>
            <person name="Glavina del Rio T."/>
            <person name="Dalin E."/>
            <person name="Tice H."/>
            <person name="Bruce D."/>
            <person name="Goodwin L."/>
            <person name="Pitluck S."/>
            <person name="Peters L."/>
            <person name="Mikhailova N."/>
            <person name="Munk A.C.C."/>
            <person name="Kyrpides N."/>
            <person name="Mavromatis K."/>
            <person name="Ivanova N."/>
            <person name="Brettin T."/>
            <person name="Detter J.C."/>
            <person name="Han C."/>
            <person name="Larimer F."/>
            <person name="Land M."/>
            <person name="Hauser L."/>
            <person name="Markowitz V."/>
            <person name="Cheng J.-F."/>
            <person name="Hugenholtz P."/>
            <person name="Woyke T."/>
            <person name="Wu D."/>
            <person name="Brambilla E."/>
            <person name="Klenk H.-P."/>
            <person name="Eisen J.A."/>
        </authorList>
    </citation>
    <scope>NUCLEOTIDE SEQUENCE [LARGE SCALE GENOMIC DNA]</scope>
    <source>
        <strain evidence="2">DSM 18391 / NRRL B-41598 / KBS 63</strain>
    </source>
</reference>
<dbReference type="Pfam" id="PF19459">
    <property type="entry name" value="DUF5996"/>
    <property type="match status" value="1"/>
</dbReference>
<dbReference type="STRING" id="926566.Terro_3948"/>
<dbReference type="OrthoDB" id="9800945at2"/>
<dbReference type="AlphaFoldDB" id="I3ZLN8"/>
<sequence>MALDSNSTSANVWPELAQSAWSDSCVTLQLWTQVVGKIRLALTPAQNHTWSVALYPTARGLTTSPMWHDTRVLQIDFDFIDHKLILLTNEGDTRHIALGPMSVASFYGRVMEALESLGMPVRIWPTPVEVAKPVPFDQDLAPRAYDPEYVARFWQVLLQTTRVFNVFRARFIGKVSPVHLFWGALDLACTRFSGRTAPQHPGVPGLADRVTRDAYSHEVSSCGFWPGAPGIEPLFYSYAYPSPEGFKDAPIQPAEARFDTTLGEFVFPYEAMRQSADPDAALLQFLQSTYEAAADTAHWDRQALESPVPRKGDS</sequence>
<dbReference type="RefSeq" id="WP_014787416.1">
    <property type="nucleotide sequence ID" value="NC_018014.1"/>
</dbReference>
<gene>
    <name evidence="1" type="ordered locus">Terro_3948</name>
</gene>
<accession>I3ZLN8</accession>
<dbReference type="InterPro" id="IPR046038">
    <property type="entry name" value="DUF5996"/>
</dbReference>
<name>I3ZLN8_TERRK</name>
<dbReference type="HOGENOM" id="CLU_054566_0_0_0"/>
<dbReference type="Proteomes" id="UP000006056">
    <property type="component" value="Chromosome"/>
</dbReference>
<proteinExistence type="predicted"/>
<keyword evidence="2" id="KW-1185">Reference proteome</keyword>